<evidence type="ECO:0000313" key="3">
    <source>
        <dbReference type="Proteomes" id="UP000247702"/>
    </source>
</evidence>
<reference evidence="2 3" key="1">
    <citation type="submission" date="2017-11" db="EMBL/GenBank/DDBJ databases">
        <title>The genome of Rhizophagus clarus HR1 reveals common genetic basis of auxotrophy among arbuscular mycorrhizal fungi.</title>
        <authorList>
            <person name="Kobayashi Y."/>
        </authorList>
    </citation>
    <scope>NUCLEOTIDE SEQUENCE [LARGE SCALE GENOMIC DNA]</scope>
    <source>
        <strain evidence="2 3">HR1</strain>
    </source>
</reference>
<feature type="compositionally biased region" description="Basic and acidic residues" evidence="1">
    <location>
        <begin position="34"/>
        <end position="65"/>
    </location>
</feature>
<gene>
    <name evidence="2" type="ORF">RclHR1_07370001</name>
</gene>
<keyword evidence="3" id="KW-1185">Reference proteome</keyword>
<evidence type="ECO:0000313" key="2">
    <source>
        <dbReference type="EMBL" id="GBC07292.1"/>
    </source>
</evidence>
<dbReference type="AlphaFoldDB" id="A0A2Z6SCW1"/>
<feature type="region of interest" description="Disordered" evidence="1">
    <location>
        <begin position="34"/>
        <end position="79"/>
    </location>
</feature>
<evidence type="ECO:0000256" key="1">
    <source>
        <dbReference type="SAM" id="MobiDB-lite"/>
    </source>
</evidence>
<dbReference type="Proteomes" id="UP000247702">
    <property type="component" value="Unassembled WGS sequence"/>
</dbReference>
<proteinExistence type="predicted"/>
<name>A0A2Z6SCW1_9GLOM</name>
<protein>
    <submittedName>
        <fullName evidence="2">Uncharacterized protein</fullName>
    </submittedName>
</protein>
<organism evidence="2 3">
    <name type="scientific">Rhizophagus clarus</name>
    <dbReference type="NCBI Taxonomy" id="94130"/>
    <lineage>
        <taxon>Eukaryota</taxon>
        <taxon>Fungi</taxon>
        <taxon>Fungi incertae sedis</taxon>
        <taxon>Mucoromycota</taxon>
        <taxon>Glomeromycotina</taxon>
        <taxon>Glomeromycetes</taxon>
        <taxon>Glomerales</taxon>
        <taxon>Glomeraceae</taxon>
        <taxon>Rhizophagus</taxon>
    </lineage>
</organism>
<sequence length="79" mass="9459">MLFHNMCDLAMAVLQKMIMKKLIIKIWEKIMKMHEPKDSNNENKESENNKDELEEEKSREEDTGRMELNQSPIGYVTDW</sequence>
<comment type="caution">
    <text evidence="2">The sequence shown here is derived from an EMBL/GenBank/DDBJ whole genome shotgun (WGS) entry which is preliminary data.</text>
</comment>
<accession>A0A2Z6SCW1</accession>
<dbReference type="EMBL" id="BEXD01004134">
    <property type="protein sequence ID" value="GBC07292.1"/>
    <property type="molecule type" value="Genomic_DNA"/>
</dbReference>